<accession>A0ABV5WLH9</accession>
<dbReference type="RefSeq" id="WP_342045961.1">
    <property type="nucleotide sequence ID" value="NZ_JBHMAF010000193.1"/>
</dbReference>
<dbReference type="PANTHER" id="PTHR42850">
    <property type="entry name" value="METALLOPHOSPHOESTERASE"/>
    <property type="match status" value="1"/>
</dbReference>
<keyword evidence="4" id="KW-1185">Reference proteome</keyword>
<evidence type="ECO:0000313" key="4">
    <source>
        <dbReference type="Proteomes" id="UP001589609"/>
    </source>
</evidence>
<comment type="similarity">
    <text evidence="1">Belongs to the metallophosphoesterase superfamily. YfcE family.</text>
</comment>
<dbReference type="PIRSF" id="PIRSF000883">
    <property type="entry name" value="Pesterase_MJ0912"/>
    <property type="match status" value="1"/>
</dbReference>
<dbReference type="Gene3D" id="3.60.21.10">
    <property type="match status" value="1"/>
</dbReference>
<comment type="caution">
    <text evidence="3">The sequence shown here is derived from an EMBL/GenBank/DDBJ whole genome shotgun (WGS) entry which is preliminary data.</text>
</comment>
<protein>
    <submittedName>
        <fullName evidence="3">Metallophosphoesterase family protein</fullName>
    </submittedName>
</protein>
<dbReference type="SUPFAM" id="SSF56300">
    <property type="entry name" value="Metallo-dependent phosphatases"/>
    <property type="match status" value="1"/>
</dbReference>
<reference evidence="3 4" key="1">
    <citation type="submission" date="2024-09" db="EMBL/GenBank/DDBJ databases">
        <authorList>
            <person name="Sun Q."/>
            <person name="Mori K."/>
        </authorList>
    </citation>
    <scope>NUCLEOTIDE SEQUENCE [LARGE SCALE GENOMIC DNA]</scope>
    <source>
        <strain evidence="3 4">JCM 11201</strain>
    </source>
</reference>
<evidence type="ECO:0000259" key="2">
    <source>
        <dbReference type="Pfam" id="PF12850"/>
    </source>
</evidence>
<dbReference type="Pfam" id="PF12850">
    <property type="entry name" value="Metallophos_2"/>
    <property type="match status" value="1"/>
</dbReference>
<dbReference type="InterPro" id="IPR050126">
    <property type="entry name" value="Ap4A_hydrolase"/>
</dbReference>
<evidence type="ECO:0000313" key="3">
    <source>
        <dbReference type="EMBL" id="MFB9761493.1"/>
    </source>
</evidence>
<dbReference type="EMBL" id="JBHMAF010000193">
    <property type="protein sequence ID" value="MFB9761493.1"/>
    <property type="molecule type" value="Genomic_DNA"/>
</dbReference>
<feature type="domain" description="Calcineurin-like phosphoesterase" evidence="2">
    <location>
        <begin position="1"/>
        <end position="198"/>
    </location>
</feature>
<dbReference type="PANTHER" id="PTHR42850:SF2">
    <property type="entry name" value="BLL5683 PROTEIN"/>
    <property type="match status" value="1"/>
</dbReference>
<sequence>MKLAFISDIHGNAVALEAVLEDVSKKQVDKVYVLGDICYRGPEPKRSLDLIRSLHTEVIKGNADEWVVRGVRQGEVPDKILQLMNTERDWIVSQLDQADIEYLDSLPTEINSTVEGISFHAFHATPNSLFDIIPPNADDETLQSKMMSTVEANLYVYAHIHKPYIRYLDGKVIMNIGSVGLPFDGMNKASYGIVEIQEDGFRTSIERVSFDIEKVIQQYQEKDYPNADMMTQVLRKARI</sequence>
<proteinExistence type="inferred from homology"/>
<gene>
    <name evidence="3" type="ORF">ACFFMS_24935</name>
</gene>
<dbReference type="Proteomes" id="UP001589609">
    <property type="component" value="Unassembled WGS sequence"/>
</dbReference>
<evidence type="ECO:0000256" key="1">
    <source>
        <dbReference type="ARBA" id="ARBA00008950"/>
    </source>
</evidence>
<dbReference type="InterPro" id="IPR011152">
    <property type="entry name" value="Pesterase_MJ0912"/>
</dbReference>
<dbReference type="InterPro" id="IPR029052">
    <property type="entry name" value="Metallo-depent_PP-like"/>
</dbReference>
<organism evidence="3 4">
    <name type="scientific">Ectobacillus funiculus</name>
    <dbReference type="NCBI Taxonomy" id="137993"/>
    <lineage>
        <taxon>Bacteria</taxon>
        <taxon>Bacillati</taxon>
        <taxon>Bacillota</taxon>
        <taxon>Bacilli</taxon>
        <taxon>Bacillales</taxon>
        <taxon>Bacillaceae</taxon>
        <taxon>Ectobacillus</taxon>
    </lineage>
</organism>
<dbReference type="InterPro" id="IPR024654">
    <property type="entry name" value="Calcineurin-like_PHP_lpxH"/>
</dbReference>
<name>A0ABV5WLH9_9BACI</name>